<evidence type="ECO:0000256" key="4">
    <source>
        <dbReference type="ARBA" id="ARBA00022692"/>
    </source>
</evidence>
<evidence type="ECO:0000256" key="7">
    <source>
        <dbReference type="SAM" id="MobiDB-lite"/>
    </source>
</evidence>
<feature type="transmembrane region" description="Helical" evidence="8">
    <location>
        <begin position="114"/>
        <end position="134"/>
    </location>
</feature>
<keyword evidence="4 8" id="KW-0812">Transmembrane</keyword>
<feature type="region of interest" description="Disordered" evidence="7">
    <location>
        <begin position="178"/>
        <end position="235"/>
    </location>
</feature>
<proteinExistence type="inferred from homology"/>
<evidence type="ECO:0000256" key="6">
    <source>
        <dbReference type="ARBA" id="ARBA00023136"/>
    </source>
</evidence>
<feature type="transmembrane region" description="Helical" evidence="8">
    <location>
        <begin position="18"/>
        <end position="39"/>
    </location>
</feature>
<dbReference type="Proteomes" id="UP001243212">
    <property type="component" value="Unassembled WGS sequence"/>
</dbReference>
<evidence type="ECO:0000313" key="11">
    <source>
        <dbReference type="Proteomes" id="UP001243212"/>
    </source>
</evidence>
<dbReference type="Pfam" id="PF09335">
    <property type="entry name" value="VTT_dom"/>
    <property type="match status" value="1"/>
</dbReference>
<evidence type="ECO:0000256" key="5">
    <source>
        <dbReference type="ARBA" id="ARBA00022989"/>
    </source>
</evidence>
<sequence>MANVIDPIMDFINNGPVVFVYLFLFFGAFTRAQTTYWIGRYMGKFIMTRGRPDGGWRLRLYKRIHAPSTEHAIEVLQRRGWPLIPLSFLTVGFQTLVQLSAGLIRMRWPRYTPAMIPGALAWALIYTTIGWAVWSAAIGAVAGSPIVVVGAIALLVVFFVWRARRGNRAVIAAISKDDGAGDSTGSQSEDMSGGETTKPGDIEEAGEAVTLGGDSGRDSDETHPQVAIDAIRDAR</sequence>
<protein>
    <submittedName>
        <fullName evidence="10">Membrane protein DedA with SNARE-associated domain</fullName>
    </submittedName>
</protein>
<dbReference type="PANTHER" id="PTHR42709">
    <property type="entry name" value="ALKALINE PHOSPHATASE LIKE PROTEIN"/>
    <property type="match status" value="1"/>
</dbReference>
<evidence type="ECO:0000256" key="3">
    <source>
        <dbReference type="ARBA" id="ARBA00022475"/>
    </source>
</evidence>
<accession>A0ABT9NI73</accession>
<gene>
    <name evidence="10" type="ORF">J2S70_001611</name>
</gene>
<keyword evidence="11" id="KW-1185">Reference proteome</keyword>
<feature type="transmembrane region" description="Helical" evidence="8">
    <location>
        <begin position="140"/>
        <end position="161"/>
    </location>
</feature>
<keyword evidence="5 8" id="KW-1133">Transmembrane helix</keyword>
<dbReference type="RefSeq" id="WP_307683209.1">
    <property type="nucleotide sequence ID" value="NZ_JAUSQX010000001.1"/>
</dbReference>
<dbReference type="EMBL" id="JAUSQX010000001">
    <property type="protein sequence ID" value="MDP9807029.1"/>
    <property type="molecule type" value="Genomic_DNA"/>
</dbReference>
<dbReference type="InterPro" id="IPR051311">
    <property type="entry name" value="DedA_domain"/>
</dbReference>
<reference evidence="10 11" key="1">
    <citation type="submission" date="2023-07" db="EMBL/GenBank/DDBJ databases">
        <title>Sequencing the genomes of 1000 actinobacteria strains.</title>
        <authorList>
            <person name="Klenk H.-P."/>
        </authorList>
    </citation>
    <scope>NUCLEOTIDE SEQUENCE [LARGE SCALE GENOMIC DNA]</scope>
    <source>
        <strain evidence="10 11">DSM 17163</strain>
    </source>
</reference>
<evidence type="ECO:0000256" key="1">
    <source>
        <dbReference type="ARBA" id="ARBA00004651"/>
    </source>
</evidence>
<organism evidence="10 11">
    <name type="scientific">Trueperella bonasi</name>
    <dbReference type="NCBI Taxonomy" id="312286"/>
    <lineage>
        <taxon>Bacteria</taxon>
        <taxon>Bacillati</taxon>
        <taxon>Actinomycetota</taxon>
        <taxon>Actinomycetes</taxon>
        <taxon>Actinomycetales</taxon>
        <taxon>Actinomycetaceae</taxon>
        <taxon>Trueperella</taxon>
    </lineage>
</organism>
<feature type="domain" description="VTT" evidence="9">
    <location>
        <begin position="18"/>
        <end position="131"/>
    </location>
</feature>
<dbReference type="PANTHER" id="PTHR42709:SF6">
    <property type="entry name" value="UNDECAPRENYL PHOSPHATE TRANSPORTER A"/>
    <property type="match status" value="1"/>
</dbReference>
<comment type="similarity">
    <text evidence="2">Belongs to the DedA family.</text>
</comment>
<evidence type="ECO:0000313" key="10">
    <source>
        <dbReference type="EMBL" id="MDP9807029.1"/>
    </source>
</evidence>
<name>A0ABT9NI73_9ACTO</name>
<evidence type="ECO:0000259" key="9">
    <source>
        <dbReference type="Pfam" id="PF09335"/>
    </source>
</evidence>
<keyword evidence="3" id="KW-1003">Cell membrane</keyword>
<evidence type="ECO:0000256" key="2">
    <source>
        <dbReference type="ARBA" id="ARBA00010792"/>
    </source>
</evidence>
<evidence type="ECO:0000256" key="8">
    <source>
        <dbReference type="SAM" id="Phobius"/>
    </source>
</evidence>
<keyword evidence="6 8" id="KW-0472">Membrane</keyword>
<dbReference type="InterPro" id="IPR032816">
    <property type="entry name" value="VTT_dom"/>
</dbReference>
<comment type="subcellular location">
    <subcellularLocation>
        <location evidence="1">Cell membrane</location>
        <topology evidence="1">Multi-pass membrane protein</topology>
    </subcellularLocation>
</comment>
<comment type="caution">
    <text evidence="10">The sequence shown here is derived from an EMBL/GenBank/DDBJ whole genome shotgun (WGS) entry which is preliminary data.</text>
</comment>